<evidence type="ECO:0000259" key="1">
    <source>
        <dbReference type="Pfam" id="PF05699"/>
    </source>
</evidence>
<organism evidence="2 3">
    <name type="scientific">Mus caroli</name>
    <name type="common">Ryukyu mouse</name>
    <name type="synonym">Ricefield mouse</name>
    <dbReference type="NCBI Taxonomy" id="10089"/>
    <lineage>
        <taxon>Eukaryota</taxon>
        <taxon>Metazoa</taxon>
        <taxon>Chordata</taxon>
        <taxon>Craniata</taxon>
        <taxon>Vertebrata</taxon>
        <taxon>Euteleostomi</taxon>
        <taxon>Mammalia</taxon>
        <taxon>Eutheria</taxon>
        <taxon>Euarchontoglires</taxon>
        <taxon>Glires</taxon>
        <taxon>Rodentia</taxon>
        <taxon>Myomorpha</taxon>
        <taxon>Muroidea</taxon>
        <taxon>Muridae</taxon>
        <taxon>Murinae</taxon>
        <taxon>Mus</taxon>
        <taxon>Mus</taxon>
    </lineage>
</organism>
<dbReference type="Pfam" id="PF05699">
    <property type="entry name" value="Dimer_Tnp_hAT"/>
    <property type="match status" value="1"/>
</dbReference>
<dbReference type="KEGG" id="mcal:115031326"/>
<dbReference type="PANTHER" id="PTHR46880:SF3">
    <property type="entry name" value="ZINC FINGER PROTEIN 862"/>
    <property type="match status" value="1"/>
</dbReference>
<keyword evidence="2" id="KW-1185">Reference proteome</keyword>
<proteinExistence type="predicted"/>
<dbReference type="PANTHER" id="PTHR46880">
    <property type="entry name" value="RAS-ASSOCIATING DOMAIN-CONTAINING PROTEIN"/>
    <property type="match status" value="1"/>
</dbReference>
<dbReference type="GO" id="GO:0046983">
    <property type="term" value="F:protein dimerization activity"/>
    <property type="evidence" value="ECO:0007669"/>
    <property type="project" value="InterPro"/>
</dbReference>
<evidence type="ECO:0000313" key="3">
    <source>
        <dbReference type="RefSeq" id="XP_029334596.1"/>
    </source>
</evidence>
<feature type="domain" description="HAT C-terminal dimerisation" evidence="1">
    <location>
        <begin position="202"/>
        <end position="265"/>
    </location>
</feature>
<sequence length="292" mass="32649">MSWPALARHLQSVVEAGDQVGQRAKGMLKLMKGFHFIKFCHFILDFLSIYEPLSEVCQKALALVTELDSTLGRAYVALESLRLKAGPKEEEFNAGFQDGQLHGIFLNRVEMAEQRFQSDRERMILMGAEYLQQRFSADRPAQLRNMEVLNTTAWTGGTELACFGNDDILSLAKYCALSLPAGYSEEALLKEWQSLKAATQNLPFSMLCKCALTQHCQFPLLSRLVAVVVSVPISTSCCARGFKAMSRIRTEERTKLSNEVLGTLMMNDSSEWCGGARHTHDDSSEWCGSCRV</sequence>
<dbReference type="AlphaFoldDB" id="A0A6P7RBM4"/>
<reference evidence="3" key="1">
    <citation type="submission" date="2025-08" db="UniProtKB">
        <authorList>
            <consortium name="RefSeq"/>
        </authorList>
    </citation>
    <scope>IDENTIFICATION</scope>
</reference>
<gene>
    <name evidence="3" type="primary">LOC115031326</name>
</gene>
<name>A0A6P7RBM4_MUSCR</name>
<dbReference type="RefSeq" id="XP_029334596.1">
    <property type="nucleotide sequence ID" value="XM_029478736.1"/>
</dbReference>
<protein>
    <submittedName>
        <fullName evidence="3">Zinc finger protein 862-like</fullName>
    </submittedName>
</protein>
<dbReference type="GeneID" id="115031326"/>
<dbReference type="Proteomes" id="UP000515126">
    <property type="component" value="Chromosome 6"/>
</dbReference>
<dbReference type="InterPro" id="IPR008906">
    <property type="entry name" value="HATC_C_dom"/>
</dbReference>
<evidence type="ECO:0000313" key="2">
    <source>
        <dbReference type="Proteomes" id="UP000515126"/>
    </source>
</evidence>
<accession>A0A6P7RBM4</accession>